<organism evidence="9 10">
    <name type="scientific">Mucor circinelloides f. circinelloides (strain 1006PhL)</name>
    <name type="common">Mucormycosis agent</name>
    <name type="synonym">Calyptromyces circinelloides</name>
    <dbReference type="NCBI Taxonomy" id="1220926"/>
    <lineage>
        <taxon>Eukaryota</taxon>
        <taxon>Fungi</taxon>
        <taxon>Fungi incertae sedis</taxon>
        <taxon>Mucoromycota</taxon>
        <taxon>Mucoromycotina</taxon>
        <taxon>Mucoromycetes</taxon>
        <taxon>Mucorales</taxon>
        <taxon>Mucorineae</taxon>
        <taxon>Mucoraceae</taxon>
        <taxon>Mucor</taxon>
    </lineage>
</organism>
<evidence type="ECO:0000259" key="8">
    <source>
        <dbReference type="PROSITE" id="PS50192"/>
    </source>
</evidence>
<dbReference type="SMART" id="SM00397">
    <property type="entry name" value="t_SNARE"/>
    <property type="match status" value="1"/>
</dbReference>
<dbReference type="eggNOG" id="KOG0810">
    <property type="taxonomic scope" value="Eukaryota"/>
</dbReference>
<dbReference type="FunCoup" id="S2K4A6">
    <property type="interactions" value="293"/>
</dbReference>
<dbReference type="GO" id="GO:0005484">
    <property type="term" value="F:SNAP receptor activity"/>
    <property type="evidence" value="ECO:0007669"/>
    <property type="project" value="TreeGrafter"/>
</dbReference>
<keyword evidence="10" id="KW-1185">Reference proteome</keyword>
<feature type="transmembrane region" description="Helical" evidence="7">
    <location>
        <begin position="344"/>
        <end position="365"/>
    </location>
</feature>
<proteinExistence type="inferred from homology"/>
<dbReference type="OrthoDB" id="10255013at2759"/>
<dbReference type="GO" id="GO:0000149">
    <property type="term" value="F:SNARE binding"/>
    <property type="evidence" value="ECO:0007669"/>
    <property type="project" value="TreeGrafter"/>
</dbReference>
<dbReference type="GO" id="GO:0006887">
    <property type="term" value="P:exocytosis"/>
    <property type="evidence" value="ECO:0007669"/>
    <property type="project" value="TreeGrafter"/>
</dbReference>
<dbReference type="GO" id="GO:0012505">
    <property type="term" value="C:endomembrane system"/>
    <property type="evidence" value="ECO:0007669"/>
    <property type="project" value="TreeGrafter"/>
</dbReference>
<sequence length="372" mass="43332">MTDYRNTVSRDRLAEFRRNSNNFEDNANVNQHGNYSYQPAVQQYQYQYQQPTFDRHDLQPYYNGHATAYQAPSQPASTFAYNNHNRYESITAQPIPEFNEQQSSLTSTETFFVENIKWLVGKINENVTQIESLHTAALSSINGEKASQVNVSLEQLVHQTSRLNKEAKEHIQALELNNAETTLNPSDAQMRRTQLQALKRKFIETIQRYQDIERTFEKRQRQRIERQLLIVKPDATPHEIEHAIDSNDAPHIFAHSLLNSSRLGNSTQVLDEVQTRHKDIKKIEKTILELHQLFLDMQTMVEMQQETVNNIEKTTEHAVYDLEQGNKHVSVAVKTAKMTRKRKWCCFVIFIILLAATGILIWWFLFPKSHSS</sequence>
<feature type="coiled-coil region" evidence="6">
    <location>
        <begin position="157"/>
        <end position="215"/>
    </location>
</feature>
<dbReference type="AlphaFoldDB" id="S2K4A6"/>
<dbReference type="PANTHER" id="PTHR19957">
    <property type="entry name" value="SYNTAXIN"/>
    <property type="match status" value="1"/>
</dbReference>
<dbReference type="GO" id="GO:0031201">
    <property type="term" value="C:SNARE complex"/>
    <property type="evidence" value="ECO:0007669"/>
    <property type="project" value="TreeGrafter"/>
</dbReference>
<dbReference type="SMART" id="SM00503">
    <property type="entry name" value="SynN"/>
    <property type="match status" value="1"/>
</dbReference>
<dbReference type="Pfam" id="PF05739">
    <property type="entry name" value="SNARE"/>
    <property type="match status" value="1"/>
</dbReference>
<evidence type="ECO:0000256" key="3">
    <source>
        <dbReference type="ARBA" id="ARBA00022692"/>
    </source>
</evidence>
<keyword evidence="6" id="KW-0175">Coiled coil</keyword>
<dbReference type="EMBL" id="KE123924">
    <property type="protein sequence ID" value="EPB90173.1"/>
    <property type="molecule type" value="Genomic_DNA"/>
</dbReference>
<dbReference type="CDD" id="cd15849">
    <property type="entry name" value="SNARE_Sso1"/>
    <property type="match status" value="1"/>
</dbReference>
<dbReference type="InterPro" id="IPR006011">
    <property type="entry name" value="Syntaxin_N"/>
</dbReference>
<dbReference type="InterPro" id="IPR000727">
    <property type="entry name" value="T_SNARE_dom"/>
</dbReference>
<evidence type="ECO:0000256" key="2">
    <source>
        <dbReference type="ARBA" id="ARBA00009063"/>
    </source>
</evidence>
<keyword evidence="3 7" id="KW-0812">Transmembrane</keyword>
<dbReference type="PROSITE" id="PS50192">
    <property type="entry name" value="T_SNARE"/>
    <property type="match status" value="1"/>
</dbReference>
<dbReference type="SUPFAM" id="SSF47661">
    <property type="entry name" value="t-snare proteins"/>
    <property type="match status" value="1"/>
</dbReference>
<evidence type="ECO:0000313" key="10">
    <source>
        <dbReference type="Proteomes" id="UP000014254"/>
    </source>
</evidence>
<name>S2K4A6_MUCC1</name>
<evidence type="ECO:0000313" key="9">
    <source>
        <dbReference type="EMBL" id="EPB90173.1"/>
    </source>
</evidence>
<dbReference type="InterPro" id="IPR045242">
    <property type="entry name" value="Syntaxin"/>
</dbReference>
<evidence type="ECO:0000256" key="5">
    <source>
        <dbReference type="ARBA" id="ARBA00023136"/>
    </source>
</evidence>
<keyword evidence="4 7" id="KW-1133">Transmembrane helix</keyword>
<dbReference type="Pfam" id="PF00804">
    <property type="entry name" value="Syntaxin"/>
    <property type="match status" value="1"/>
</dbReference>
<dbReference type="Proteomes" id="UP000014254">
    <property type="component" value="Unassembled WGS sequence"/>
</dbReference>
<dbReference type="InParanoid" id="S2K4A6"/>
<accession>S2K4A6</accession>
<evidence type="ECO:0000256" key="4">
    <source>
        <dbReference type="ARBA" id="ARBA00022989"/>
    </source>
</evidence>
<protein>
    <recommendedName>
        <fullName evidence="8">t-SNARE coiled-coil homology domain-containing protein</fullName>
    </recommendedName>
</protein>
<dbReference type="GO" id="GO:0006906">
    <property type="term" value="P:vesicle fusion"/>
    <property type="evidence" value="ECO:0007669"/>
    <property type="project" value="TreeGrafter"/>
</dbReference>
<gene>
    <name evidence="9" type="ORF">HMPREF1544_03007</name>
</gene>
<feature type="domain" description="T-SNARE coiled-coil homology" evidence="8">
    <location>
        <begin position="270"/>
        <end position="332"/>
    </location>
</feature>
<dbReference type="GO" id="GO:0005886">
    <property type="term" value="C:plasma membrane"/>
    <property type="evidence" value="ECO:0007669"/>
    <property type="project" value="TreeGrafter"/>
</dbReference>
<dbReference type="Gene3D" id="1.20.58.70">
    <property type="match status" value="1"/>
</dbReference>
<keyword evidence="5 7" id="KW-0472">Membrane</keyword>
<dbReference type="OMA" id="WIAICCA"/>
<dbReference type="STRING" id="1220926.S2K4A6"/>
<evidence type="ECO:0000256" key="1">
    <source>
        <dbReference type="ARBA" id="ARBA00004211"/>
    </source>
</evidence>
<dbReference type="InterPro" id="IPR010989">
    <property type="entry name" value="SNARE"/>
</dbReference>
<dbReference type="GO" id="GO:0048278">
    <property type="term" value="P:vesicle docking"/>
    <property type="evidence" value="ECO:0007669"/>
    <property type="project" value="TreeGrafter"/>
</dbReference>
<evidence type="ECO:0000256" key="7">
    <source>
        <dbReference type="SAM" id="Phobius"/>
    </source>
</evidence>
<comment type="similarity">
    <text evidence="2">Belongs to the syntaxin family.</text>
</comment>
<dbReference type="VEuPathDB" id="FungiDB:HMPREF1544_03007"/>
<comment type="subcellular location">
    <subcellularLocation>
        <location evidence="1">Membrane</location>
        <topology evidence="1">Single-pass type IV membrane protein</topology>
    </subcellularLocation>
</comment>
<dbReference type="PANTHER" id="PTHR19957:SF307">
    <property type="entry name" value="PROTEIN SSO1-RELATED"/>
    <property type="match status" value="1"/>
</dbReference>
<evidence type="ECO:0000256" key="6">
    <source>
        <dbReference type="SAM" id="Coils"/>
    </source>
</evidence>
<dbReference type="GO" id="GO:0006886">
    <property type="term" value="P:intracellular protein transport"/>
    <property type="evidence" value="ECO:0007669"/>
    <property type="project" value="TreeGrafter"/>
</dbReference>
<reference evidence="10" key="1">
    <citation type="submission" date="2013-05" db="EMBL/GenBank/DDBJ databases">
        <title>The Genome sequence of Mucor circinelloides f. circinelloides 1006PhL.</title>
        <authorList>
            <consortium name="The Broad Institute Genomics Platform"/>
            <person name="Cuomo C."/>
            <person name="Earl A."/>
            <person name="Findley K."/>
            <person name="Lee S.C."/>
            <person name="Walker B."/>
            <person name="Young S."/>
            <person name="Zeng Q."/>
            <person name="Gargeya S."/>
            <person name="Fitzgerald M."/>
            <person name="Haas B."/>
            <person name="Abouelleil A."/>
            <person name="Allen A.W."/>
            <person name="Alvarado L."/>
            <person name="Arachchi H.M."/>
            <person name="Berlin A.M."/>
            <person name="Chapman S.B."/>
            <person name="Gainer-Dewar J."/>
            <person name="Goldberg J."/>
            <person name="Griggs A."/>
            <person name="Gujja S."/>
            <person name="Hansen M."/>
            <person name="Howarth C."/>
            <person name="Imamovic A."/>
            <person name="Ireland A."/>
            <person name="Larimer J."/>
            <person name="McCowan C."/>
            <person name="Murphy C."/>
            <person name="Pearson M."/>
            <person name="Poon T.W."/>
            <person name="Priest M."/>
            <person name="Roberts A."/>
            <person name="Saif S."/>
            <person name="Shea T."/>
            <person name="Sisk P."/>
            <person name="Sykes S."/>
            <person name="Wortman J."/>
            <person name="Nusbaum C."/>
            <person name="Birren B."/>
        </authorList>
    </citation>
    <scope>NUCLEOTIDE SEQUENCE [LARGE SCALE GENOMIC DNA]</scope>
    <source>
        <strain evidence="10">1006PhL</strain>
    </source>
</reference>